<proteinExistence type="predicted"/>
<dbReference type="AlphaFoldDB" id="A0AA86TQN2"/>
<name>A0AA86TQN2_9FABA</name>
<dbReference type="EMBL" id="OY731406">
    <property type="protein sequence ID" value="CAJ1975377.1"/>
    <property type="molecule type" value="Genomic_DNA"/>
</dbReference>
<keyword evidence="2" id="KW-1185">Reference proteome</keyword>
<dbReference type="Gramene" id="rna-AYBTSS11_LOCUS27490">
    <property type="protein sequence ID" value="CAJ1975377.1"/>
    <property type="gene ID" value="gene-AYBTSS11_LOCUS27490"/>
</dbReference>
<dbReference type="Proteomes" id="UP001189624">
    <property type="component" value="Chromosome 9"/>
</dbReference>
<protein>
    <submittedName>
        <fullName evidence="1">Uncharacterized protein</fullName>
    </submittedName>
</protein>
<accession>A0AA86TQN2</accession>
<sequence length="166" mass="18340">MAPSLGMREVPLPPAGFTMPWKFLEDDDRCLLPNNTVSICKAKLKAGADTNQSLICGCGKLKFKHDLALNFFPPLSLPPVLLLHGHAKRYLPSSHVLVEKTTESADVSVIKCLPNGHGRFDQQTERVVSATSADSNHTEAVPEVFETWPKPSLKTNNFLARHQQIE</sequence>
<reference evidence="1" key="1">
    <citation type="submission" date="2023-10" db="EMBL/GenBank/DDBJ databases">
        <authorList>
            <person name="Domelevo Entfellner J.-B."/>
        </authorList>
    </citation>
    <scope>NUCLEOTIDE SEQUENCE</scope>
</reference>
<evidence type="ECO:0000313" key="2">
    <source>
        <dbReference type="Proteomes" id="UP001189624"/>
    </source>
</evidence>
<organism evidence="1 2">
    <name type="scientific">Sphenostylis stenocarpa</name>
    <dbReference type="NCBI Taxonomy" id="92480"/>
    <lineage>
        <taxon>Eukaryota</taxon>
        <taxon>Viridiplantae</taxon>
        <taxon>Streptophyta</taxon>
        <taxon>Embryophyta</taxon>
        <taxon>Tracheophyta</taxon>
        <taxon>Spermatophyta</taxon>
        <taxon>Magnoliopsida</taxon>
        <taxon>eudicotyledons</taxon>
        <taxon>Gunneridae</taxon>
        <taxon>Pentapetalae</taxon>
        <taxon>rosids</taxon>
        <taxon>fabids</taxon>
        <taxon>Fabales</taxon>
        <taxon>Fabaceae</taxon>
        <taxon>Papilionoideae</taxon>
        <taxon>50 kb inversion clade</taxon>
        <taxon>NPAAA clade</taxon>
        <taxon>indigoferoid/millettioid clade</taxon>
        <taxon>Phaseoleae</taxon>
        <taxon>Sphenostylis</taxon>
    </lineage>
</organism>
<gene>
    <name evidence="1" type="ORF">AYBTSS11_LOCUS27490</name>
</gene>
<evidence type="ECO:0000313" key="1">
    <source>
        <dbReference type="EMBL" id="CAJ1975377.1"/>
    </source>
</evidence>